<evidence type="ECO:0000259" key="7">
    <source>
        <dbReference type="PROSITE" id="PS50262"/>
    </source>
</evidence>
<evidence type="ECO:0000256" key="2">
    <source>
        <dbReference type="ARBA" id="ARBA00022692"/>
    </source>
</evidence>
<evidence type="ECO:0000313" key="9">
    <source>
        <dbReference type="RefSeq" id="XP_013385436.1"/>
    </source>
</evidence>
<comment type="similarity">
    <text evidence="5">Belongs to the G-protein coupled receptor 1 family.</text>
</comment>
<dbReference type="Proteomes" id="UP000085678">
    <property type="component" value="Unplaced"/>
</dbReference>
<evidence type="ECO:0000256" key="3">
    <source>
        <dbReference type="ARBA" id="ARBA00022989"/>
    </source>
</evidence>
<feature type="transmembrane region" description="Helical" evidence="6">
    <location>
        <begin position="168"/>
        <end position="185"/>
    </location>
</feature>
<dbReference type="PANTHER" id="PTHR46641:SF2">
    <property type="entry name" value="FMRFAMIDE RECEPTOR"/>
    <property type="match status" value="1"/>
</dbReference>
<evidence type="ECO:0000256" key="6">
    <source>
        <dbReference type="SAM" id="Phobius"/>
    </source>
</evidence>
<keyword evidence="2 5" id="KW-0812">Transmembrane</keyword>
<dbReference type="InterPro" id="IPR052954">
    <property type="entry name" value="GPCR-Ligand_Int"/>
</dbReference>
<keyword evidence="5" id="KW-0297">G-protein coupled receptor</keyword>
<evidence type="ECO:0000256" key="5">
    <source>
        <dbReference type="RuleBase" id="RU000688"/>
    </source>
</evidence>
<dbReference type="RefSeq" id="XP_013385436.1">
    <property type="nucleotide sequence ID" value="XM_013529982.1"/>
</dbReference>
<evidence type="ECO:0000256" key="1">
    <source>
        <dbReference type="ARBA" id="ARBA00004370"/>
    </source>
</evidence>
<feature type="transmembrane region" description="Helical" evidence="6">
    <location>
        <begin position="215"/>
        <end position="242"/>
    </location>
</feature>
<dbReference type="Gene3D" id="1.20.1070.10">
    <property type="entry name" value="Rhodopsin 7-helix transmembrane proteins"/>
    <property type="match status" value="1"/>
</dbReference>
<proteinExistence type="inferred from homology"/>
<keyword evidence="3 6" id="KW-1133">Transmembrane helix</keyword>
<dbReference type="CDD" id="cd14978">
    <property type="entry name" value="7tmA_FMRFamide_R-like"/>
    <property type="match status" value="1"/>
</dbReference>
<dbReference type="GO" id="GO:0004930">
    <property type="term" value="F:G protein-coupled receptor activity"/>
    <property type="evidence" value="ECO:0007669"/>
    <property type="project" value="UniProtKB-KW"/>
</dbReference>
<reference evidence="9" key="1">
    <citation type="submission" date="2025-08" db="UniProtKB">
        <authorList>
            <consortium name="RefSeq"/>
        </authorList>
    </citation>
    <scope>IDENTIFICATION</scope>
    <source>
        <tissue evidence="9">Gonads</tissue>
    </source>
</reference>
<dbReference type="GeneID" id="106155239"/>
<dbReference type="Pfam" id="PF00001">
    <property type="entry name" value="7tm_1"/>
    <property type="match status" value="1"/>
</dbReference>
<dbReference type="InterPro" id="IPR017452">
    <property type="entry name" value="GPCR_Rhodpsn_7TM"/>
</dbReference>
<dbReference type="InterPro" id="IPR000276">
    <property type="entry name" value="GPCR_Rhodpsn"/>
</dbReference>
<dbReference type="OrthoDB" id="10011262at2759"/>
<comment type="subcellular location">
    <subcellularLocation>
        <location evidence="1">Membrane</location>
    </subcellularLocation>
</comment>
<keyword evidence="4 6" id="KW-0472">Membrane</keyword>
<keyword evidence="5" id="KW-0675">Receptor</keyword>
<organism evidence="8 9">
    <name type="scientific">Lingula anatina</name>
    <name type="common">Brachiopod</name>
    <name type="synonym">Lingula unguis</name>
    <dbReference type="NCBI Taxonomy" id="7574"/>
    <lineage>
        <taxon>Eukaryota</taxon>
        <taxon>Metazoa</taxon>
        <taxon>Spiralia</taxon>
        <taxon>Lophotrochozoa</taxon>
        <taxon>Brachiopoda</taxon>
        <taxon>Linguliformea</taxon>
        <taxon>Lingulata</taxon>
        <taxon>Lingulida</taxon>
        <taxon>Linguloidea</taxon>
        <taxon>Lingulidae</taxon>
        <taxon>Lingula</taxon>
    </lineage>
</organism>
<keyword evidence="8" id="KW-1185">Reference proteome</keyword>
<dbReference type="PRINTS" id="PR00237">
    <property type="entry name" value="GPCRRHODOPSN"/>
</dbReference>
<feature type="transmembrane region" description="Helical" evidence="6">
    <location>
        <begin position="41"/>
        <end position="66"/>
    </location>
</feature>
<accession>A0A1S3HIZ9</accession>
<dbReference type="InParanoid" id="A0A1S3HIZ9"/>
<dbReference type="GO" id="GO:0016020">
    <property type="term" value="C:membrane"/>
    <property type="evidence" value="ECO:0007669"/>
    <property type="project" value="UniProtKB-SubCell"/>
</dbReference>
<dbReference type="KEGG" id="lak:106155239"/>
<gene>
    <name evidence="9" type="primary">LOC106155239</name>
</gene>
<protein>
    <submittedName>
        <fullName evidence="9">FMRFamide receptor-like</fullName>
    </submittedName>
</protein>
<feature type="transmembrane region" description="Helical" evidence="6">
    <location>
        <begin position="270"/>
        <end position="295"/>
    </location>
</feature>
<feature type="domain" description="G-protein coupled receptors family 1 profile" evidence="7">
    <location>
        <begin position="58"/>
        <end position="304"/>
    </location>
</feature>
<name>A0A1S3HIZ9_LINAN</name>
<sequence length="304" mass="34945">MQHLSLVTEEHITTESWVHAVNGSEEAGCINLTSSNPALDFYIDTVLVGCLSLFGLIGNLVSFLVLQKTNGKLTSTAVLLQGLAFFDSFFILGSIFYHSLRSVYPYTGYMTTYWNNFPLVQVHVLPWWYISQTCSTWMVTYITVDRYLAVHHPIKAIIHCSAKRARKMTVVIFLLAVLYNIPRFFEYRVLKLPLHCEVHYLRYQASLFTNTTYRFMYACCLYFLTMYILPLVILIVCNIQLIREVHQASRNRTCMVLSLNMRSHREDGSISIIVIAVILSFILCIGPDLVLQIMFVTNASYSQR</sequence>
<feature type="transmembrane region" description="Helical" evidence="6">
    <location>
        <begin position="127"/>
        <end position="148"/>
    </location>
</feature>
<dbReference type="PANTHER" id="PTHR46641">
    <property type="entry name" value="FMRFAMIDE RECEPTOR-RELATED"/>
    <property type="match status" value="1"/>
</dbReference>
<dbReference type="PROSITE" id="PS00237">
    <property type="entry name" value="G_PROTEIN_RECEP_F1_1"/>
    <property type="match status" value="1"/>
</dbReference>
<dbReference type="SUPFAM" id="SSF81321">
    <property type="entry name" value="Family A G protein-coupled receptor-like"/>
    <property type="match status" value="1"/>
</dbReference>
<dbReference type="PROSITE" id="PS50262">
    <property type="entry name" value="G_PROTEIN_RECEP_F1_2"/>
    <property type="match status" value="1"/>
</dbReference>
<keyword evidence="5" id="KW-0807">Transducer</keyword>
<evidence type="ECO:0000256" key="4">
    <source>
        <dbReference type="ARBA" id="ARBA00023136"/>
    </source>
</evidence>
<dbReference type="AlphaFoldDB" id="A0A1S3HIZ9"/>
<evidence type="ECO:0000313" key="8">
    <source>
        <dbReference type="Proteomes" id="UP000085678"/>
    </source>
</evidence>
<feature type="transmembrane region" description="Helical" evidence="6">
    <location>
        <begin position="78"/>
        <end position="100"/>
    </location>
</feature>